<evidence type="ECO:0000259" key="13">
    <source>
        <dbReference type="PROSITE" id="PS00794"/>
    </source>
</evidence>
<evidence type="ECO:0000256" key="1">
    <source>
        <dbReference type="ARBA" id="ARBA00005051"/>
    </source>
</evidence>
<dbReference type="Pfam" id="PF01288">
    <property type="entry name" value="HPPK"/>
    <property type="match status" value="1"/>
</dbReference>
<reference evidence="14 15" key="1">
    <citation type="submission" date="2010-12" db="EMBL/GenBank/DDBJ databases">
        <title>Complete sequence of Desulfurispirillum indicum S5.</title>
        <authorList>
            <consortium name="US DOE Joint Genome Institute"/>
            <person name="Lucas S."/>
            <person name="Copeland A."/>
            <person name="Lapidus A."/>
            <person name="Cheng J.-F."/>
            <person name="Goodwin L."/>
            <person name="Pitluck S."/>
            <person name="Chertkov O."/>
            <person name="Held B."/>
            <person name="Detter J.C."/>
            <person name="Han C."/>
            <person name="Tapia R."/>
            <person name="Land M."/>
            <person name="Hauser L."/>
            <person name="Kyrpides N."/>
            <person name="Ivanova N."/>
            <person name="Mikhailova N."/>
            <person name="Haggblom M."/>
            <person name="Rauschenbach I."/>
            <person name="Bini E."/>
            <person name="Woyke T."/>
        </authorList>
    </citation>
    <scope>NUCLEOTIDE SEQUENCE [LARGE SCALE GENOMIC DNA]</scope>
    <source>
        <strain evidence="15">ATCC BAA-1389 / DSM 22839 / S5</strain>
    </source>
</reference>
<evidence type="ECO:0000256" key="10">
    <source>
        <dbReference type="ARBA" id="ARBA00029409"/>
    </source>
</evidence>
<dbReference type="FunCoup" id="E6W044">
    <property type="interactions" value="400"/>
</dbReference>
<proteinExistence type="inferred from homology"/>
<dbReference type="InterPro" id="IPR035907">
    <property type="entry name" value="Hppk_sf"/>
</dbReference>
<dbReference type="Gene3D" id="3.30.70.560">
    <property type="entry name" value="7,8-Dihydro-6-hydroxymethylpterin-pyrophosphokinase HPPK"/>
    <property type="match status" value="1"/>
</dbReference>
<evidence type="ECO:0000256" key="8">
    <source>
        <dbReference type="ARBA" id="ARBA00022840"/>
    </source>
</evidence>
<dbReference type="GO" id="GO:0003848">
    <property type="term" value="F:2-amino-4-hydroxy-6-hydroxymethyldihydropteridine diphosphokinase activity"/>
    <property type="evidence" value="ECO:0007669"/>
    <property type="project" value="UniProtKB-EC"/>
</dbReference>
<comment type="pathway">
    <text evidence="1">Cofactor biosynthesis; tetrahydrofolate biosynthesis; 2-amino-4-hydroxy-6-hydroxymethyl-7,8-dihydropteridine diphosphate from 7,8-dihydroneopterin triphosphate: step 4/4.</text>
</comment>
<dbReference type="Proteomes" id="UP000002572">
    <property type="component" value="Chromosome"/>
</dbReference>
<dbReference type="STRING" id="653733.Selin_0416"/>
<dbReference type="EC" id="2.7.6.3" evidence="3"/>
<dbReference type="GO" id="GO:0016301">
    <property type="term" value="F:kinase activity"/>
    <property type="evidence" value="ECO:0007669"/>
    <property type="project" value="UniProtKB-KW"/>
</dbReference>
<dbReference type="GO" id="GO:0046656">
    <property type="term" value="P:folic acid biosynthetic process"/>
    <property type="evidence" value="ECO:0007669"/>
    <property type="project" value="UniProtKB-KW"/>
</dbReference>
<keyword evidence="7 14" id="KW-0418">Kinase</keyword>
<evidence type="ECO:0000313" key="14">
    <source>
        <dbReference type="EMBL" id="ADU65170.1"/>
    </source>
</evidence>
<evidence type="ECO:0000256" key="9">
    <source>
        <dbReference type="ARBA" id="ARBA00022909"/>
    </source>
</evidence>
<dbReference type="GO" id="GO:0005524">
    <property type="term" value="F:ATP binding"/>
    <property type="evidence" value="ECO:0007669"/>
    <property type="project" value="UniProtKB-KW"/>
</dbReference>
<evidence type="ECO:0000256" key="3">
    <source>
        <dbReference type="ARBA" id="ARBA00013253"/>
    </source>
</evidence>
<dbReference type="PANTHER" id="PTHR43071:SF1">
    <property type="entry name" value="2-AMINO-4-HYDROXY-6-HYDROXYMETHYLDIHYDROPTERIDINE PYROPHOSPHOKINASE"/>
    <property type="match status" value="1"/>
</dbReference>
<dbReference type="RefSeq" id="WP_013505059.1">
    <property type="nucleotide sequence ID" value="NC_014836.1"/>
</dbReference>
<evidence type="ECO:0000256" key="11">
    <source>
        <dbReference type="ARBA" id="ARBA00029766"/>
    </source>
</evidence>
<name>E6W044_DESIS</name>
<gene>
    <name evidence="14" type="ordered locus">Selin_0416</name>
</gene>
<evidence type="ECO:0000256" key="6">
    <source>
        <dbReference type="ARBA" id="ARBA00022741"/>
    </source>
</evidence>
<evidence type="ECO:0000256" key="4">
    <source>
        <dbReference type="ARBA" id="ARBA00016218"/>
    </source>
</evidence>
<organism evidence="14 15">
    <name type="scientific">Desulfurispirillum indicum (strain ATCC BAA-1389 / DSM 22839 / S5)</name>
    <dbReference type="NCBI Taxonomy" id="653733"/>
    <lineage>
        <taxon>Bacteria</taxon>
        <taxon>Pseudomonadati</taxon>
        <taxon>Chrysiogenota</taxon>
        <taxon>Chrysiogenia</taxon>
        <taxon>Chrysiogenales</taxon>
        <taxon>Chrysiogenaceae</taxon>
        <taxon>Desulfurispirillum</taxon>
    </lineage>
</organism>
<dbReference type="PROSITE" id="PS00794">
    <property type="entry name" value="HPPK"/>
    <property type="match status" value="1"/>
</dbReference>
<dbReference type="HOGENOM" id="CLU_097916_1_2_0"/>
<comment type="similarity">
    <text evidence="2">Belongs to the HPPK family.</text>
</comment>
<evidence type="ECO:0000256" key="2">
    <source>
        <dbReference type="ARBA" id="ARBA00005810"/>
    </source>
</evidence>
<evidence type="ECO:0000256" key="5">
    <source>
        <dbReference type="ARBA" id="ARBA00022679"/>
    </source>
</evidence>
<protein>
    <recommendedName>
        <fullName evidence="4">2-amino-4-hydroxy-6-hydroxymethyldihydropteridine pyrophosphokinase</fullName>
        <ecNumber evidence="3">2.7.6.3</ecNumber>
    </recommendedName>
    <alternativeName>
        <fullName evidence="11">6-hydroxymethyl-7,8-dihydropterin pyrophosphokinase</fullName>
    </alternativeName>
    <alternativeName>
        <fullName evidence="12">7,8-dihydro-6-hydroxymethylpterin-pyrophosphokinase</fullName>
    </alternativeName>
</protein>
<dbReference type="PANTHER" id="PTHR43071">
    <property type="entry name" value="2-AMINO-4-HYDROXY-6-HYDROXYMETHYLDIHYDROPTERIDINE PYROPHOSPHOKINASE"/>
    <property type="match status" value="1"/>
</dbReference>
<evidence type="ECO:0000256" key="7">
    <source>
        <dbReference type="ARBA" id="ARBA00022777"/>
    </source>
</evidence>
<dbReference type="NCBIfam" id="TIGR01498">
    <property type="entry name" value="folK"/>
    <property type="match status" value="1"/>
</dbReference>
<keyword evidence="15" id="KW-1185">Reference proteome</keyword>
<keyword evidence="8" id="KW-0067">ATP-binding</keyword>
<keyword evidence="6" id="KW-0547">Nucleotide-binding</keyword>
<dbReference type="EMBL" id="CP002432">
    <property type="protein sequence ID" value="ADU65170.1"/>
    <property type="molecule type" value="Genomic_DNA"/>
</dbReference>
<dbReference type="GO" id="GO:0046654">
    <property type="term" value="P:tetrahydrofolate biosynthetic process"/>
    <property type="evidence" value="ECO:0007669"/>
    <property type="project" value="UniProtKB-UniPathway"/>
</dbReference>
<keyword evidence="5 14" id="KW-0808">Transferase</keyword>
<dbReference type="SUPFAM" id="SSF55083">
    <property type="entry name" value="6-hydroxymethyl-7,8-dihydropterin pyrophosphokinase, HPPK"/>
    <property type="match status" value="1"/>
</dbReference>
<dbReference type="UniPathway" id="UPA00077">
    <property type="reaction ID" value="UER00155"/>
</dbReference>
<dbReference type="AlphaFoldDB" id="E6W044"/>
<keyword evidence="9" id="KW-0289">Folate biosynthesis</keyword>
<dbReference type="InterPro" id="IPR000550">
    <property type="entry name" value="Hppk"/>
</dbReference>
<dbReference type="CDD" id="cd00483">
    <property type="entry name" value="HPPK"/>
    <property type="match status" value="1"/>
</dbReference>
<evidence type="ECO:0000313" key="15">
    <source>
        <dbReference type="Proteomes" id="UP000002572"/>
    </source>
</evidence>
<evidence type="ECO:0000256" key="12">
    <source>
        <dbReference type="ARBA" id="ARBA00033413"/>
    </source>
</evidence>
<comment type="function">
    <text evidence="10">Catalyzes the transfer of pyrophosphate from adenosine triphosphate (ATP) to 6-hydroxymethyl-7,8-dihydropterin, an enzymatic step in folate biosynthesis pathway.</text>
</comment>
<accession>E6W044</accession>
<feature type="domain" description="7,8-dihydro-6-hydroxymethylpterin-pyrophosphokinase" evidence="13">
    <location>
        <begin position="100"/>
        <end position="111"/>
    </location>
</feature>
<dbReference type="KEGG" id="din:Selin_0416"/>
<sequence length="178" mass="20522">MTRIDLTGSDASGETAFLLLGSNRPPREHFLQQAIELLGQLPDTHITWQSPVLRTPPYGYTQQEDFLNQVLHLKTGLLPRQLLRAVKETEQQVGRRESFRWGPREIDIDIIFYGNWMVQSPELMIPHGDYRNRDFVLKLLLEFDKGLKDPVTGEALRDRLQELERKTHEGLHEPGGQG</sequence>
<dbReference type="InParanoid" id="E6W044"/>
<dbReference type="eggNOG" id="COG0801">
    <property type="taxonomic scope" value="Bacteria"/>
</dbReference>